<keyword evidence="1" id="KW-0418">Kinase</keyword>
<organism evidence="1 2">
    <name type="scientific">Ophiophagus hannah</name>
    <name type="common">King cobra</name>
    <name type="synonym">Naja hannah</name>
    <dbReference type="NCBI Taxonomy" id="8665"/>
    <lineage>
        <taxon>Eukaryota</taxon>
        <taxon>Metazoa</taxon>
        <taxon>Chordata</taxon>
        <taxon>Craniata</taxon>
        <taxon>Vertebrata</taxon>
        <taxon>Euteleostomi</taxon>
        <taxon>Lepidosauria</taxon>
        <taxon>Squamata</taxon>
        <taxon>Bifurcata</taxon>
        <taxon>Unidentata</taxon>
        <taxon>Episquamata</taxon>
        <taxon>Toxicofera</taxon>
        <taxon>Serpentes</taxon>
        <taxon>Colubroidea</taxon>
        <taxon>Elapidae</taxon>
        <taxon>Elapinae</taxon>
        <taxon>Ophiophagus</taxon>
    </lineage>
</organism>
<name>V8NB99_OPHHA</name>
<reference evidence="1 2" key="1">
    <citation type="journal article" date="2013" name="Proc. Natl. Acad. Sci. U.S.A.">
        <title>The king cobra genome reveals dynamic gene evolution and adaptation in the snake venom system.</title>
        <authorList>
            <person name="Vonk F.J."/>
            <person name="Casewell N.R."/>
            <person name="Henkel C.V."/>
            <person name="Heimberg A.M."/>
            <person name="Jansen H.J."/>
            <person name="McCleary R.J."/>
            <person name="Kerkkamp H.M."/>
            <person name="Vos R.A."/>
            <person name="Guerreiro I."/>
            <person name="Calvete J.J."/>
            <person name="Wuster W."/>
            <person name="Woods A.E."/>
            <person name="Logan J.M."/>
            <person name="Harrison R.A."/>
            <person name="Castoe T.A."/>
            <person name="de Koning A.P."/>
            <person name="Pollock D.D."/>
            <person name="Yandell M."/>
            <person name="Calderon D."/>
            <person name="Renjifo C."/>
            <person name="Currier R.B."/>
            <person name="Salgado D."/>
            <person name="Pla D."/>
            <person name="Sanz L."/>
            <person name="Hyder A.S."/>
            <person name="Ribeiro J.M."/>
            <person name="Arntzen J.W."/>
            <person name="van den Thillart G.E."/>
            <person name="Boetzer M."/>
            <person name="Pirovano W."/>
            <person name="Dirks R.P."/>
            <person name="Spaink H.P."/>
            <person name="Duboule D."/>
            <person name="McGlinn E."/>
            <person name="Kini R.M."/>
            <person name="Richardson M.K."/>
        </authorList>
    </citation>
    <scope>NUCLEOTIDE SEQUENCE</scope>
    <source>
        <tissue evidence="1">Blood</tissue>
    </source>
</reference>
<keyword evidence="1" id="KW-0808">Transferase</keyword>
<sequence length="135" mass="15657">MCTCIAPKDLFCVLGERWNQFQRIASVDNGFLYIFSHINRRTQFENPVLEAKRKLQQRTMPNAELGIKPLPVQSFRVDNASSTLPRPKHVHPRLAPQRSRSVSDLSQYRRDIAGMYRLYGTSECCCLPGLHFYQK</sequence>
<evidence type="ECO:0000313" key="1">
    <source>
        <dbReference type="EMBL" id="ETE59370.1"/>
    </source>
</evidence>
<evidence type="ECO:0000313" key="2">
    <source>
        <dbReference type="Proteomes" id="UP000018936"/>
    </source>
</evidence>
<dbReference type="OrthoDB" id="2020426at2759"/>
<gene>
    <name evidence="1" type="primary">Magi2</name>
    <name evidence="1" type="ORF">L345_14902</name>
</gene>
<feature type="non-terminal residue" evidence="1">
    <location>
        <position position="1"/>
    </location>
</feature>
<comment type="caution">
    <text evidence="1">The sequence shown here is derived from an EMBL/GenBank/DDBJ whole genome shotgun (WGS) entry which is preliminary data.</text>
</comment>
<protein>
    <submittedName>
        <fullName evidence="1">Membrane-associated guanylate kinase, WW and PDZ domain-containing protein 2</fullName>
    </submittedName>
</protein>
<keyword evidence="2" id="KW-1185">Reference proteome</keyword>
<dbReference type="GO" id="GO:0016301">
    <property type="term" value="F:kinase activity"/>
    <property type="evidence" value="ECO:0007669"/>
    <property type="project" value="UniProtKB-KW"/>
</dbReference>
<dbReference type="AlphaFoldDB" id="V8NB99"/>
<accession>V8NB99</accession>
<dbReference type="EMBL" id="AZIM01005637">
    <property type="protein sequence ID" value="ETE59370.1"/>
    <property type="molecule type" value="Genomic_DNA"/>
</dbReference>
<dbReference type="Proteomes" id="UP000018936">
    <property type="component" value="Unassembled WGS sequence"/>
</dbReference>
<proteinExistence type="predicted"/>